<proteinExistence type="predicted"/>
<comment type="caution">
    <text evidence="1">The sequence shown here is derived from an EMBL/GenBank/DDBJ whole genome shotgun (WGS) entry which is preliminary data.</text>
</comment>
<gene>
    <name evidence="1" type="ORF">C8J24_0399</name>
</gene>
<name>A0A2T4YT74_9SPHN</name>
<sequence>MSVLVKINRYLRQTDMGAATFGRRAVNDSRLVADLRRGRQPRAGLVARIEAFIANTSGRGRS</sequence>
<dbReference type="EMBL" id="PZZN01000001">
    <property type="protein sequence ID" value="PTM47018.1"/>
    <property type="molecule type" value="Genomic_DNA"/>
</dbReference>
<protein>
    <submittedName>
        <fullName evidence="1">Uncharacterized protein</fullName>
    </submittedName>
</protein>
<dbReference type="AlphaFoldDB" id="A0A2T4YT74"/>
<accession>A0A2T4YT74</accession>
<keyword evidence="2" id="KW-1185">Reference proteome</keyword>
<dbReference type="Proteomes" id="UP000240996">
    <property type="component" value="Unassembled WGS sequence"/>
</dbReference>
<dbReference type="RefSeq" id="WP_031438885.1">
    <property type="nucleotide sequence ID" value="NZ_CP128316.1"/>
</dbReference>
<reference evidence="1 2" key="1">
    <citation type="submission" date="2018-04" db="EMBL/GenBank/DDBJ databases">
        <title>Genomic Encyclopedia of Type Strains, Phase III (KMG-III): the genomes of soil and plant-associated and newly described type strains.</title>
        <authorList>
            <person name="Whitman W."/>
        </authorList>
    </citation>
    <scope>NUCLEOTIDE SEQUENCE [LARGE SCALE GENOMIC DNA]</scope>
    <source>
        <strain evidence="1 2">NW12</strain>
    </source>
</reference>
<organism evidence="1 2">
    <name type="scientific">Sphingomonas aerolata</name>
    <dbReference type="NCBI Taxonomy" id="185951"/>
    <lineage>
        <taxon>Bacteria</taxon>
        <taxon>Pseudomonadati</taxon>
        <taxon>Pseudomonadota</taxon>
        <taxon>Alphaproteobacteria</taxon>
        <taxon>Sphingomonadales</taxon>
        <taxon>Sphingomonadaceae</taxon>
        <taxon>Sphingomonas</taxon>
    </lineage>
</organism>
<evidence type="ECO:0000313" key="1">
    <source>
        <dbReference type="EMBL" id="PTM47018.1"/>
    </source>
</evidence>
<evidence type="ECO:0000313" key="2">
    <source>
        <dbReference type="Proteomes" id="UP000240996"/>
    </source>
</evidence>